<protein>
    <submittedName>
        <fullName evidence="1">Uncharacterized protein</fullName>
    </submittedName>
</protein>
<dbReference type="EMBL" id="BMNG01000009">
    <property type="protein sequence ID" value="GGO48322.1"/>
    <property type="molecule type" value="Genomic_DNA"/>
</dbReference>
<proteinExistence type="predicted"/>
<reference evidence="2" key="1">
    <citation type="journal article" date="2019" name="Int. J. Syst. Evol. Microbiol.">
        <title>The Global Catalogue of Microorganisms (GCM) 10K type strain sequencing project: providing services to taxonomists for standard genome sequencing and annotation.</title>
        <authorList>
            <consortium name="The Broad Institute Genomics Platform"/>
            <consortium name="The Broad Institute Genome Sequencing Center for Infectious Disease"/>
            <person name="Wu L."/>
            <person name="Ma J."/>
        </authorList>
    </citation>
    <scope>NUCLEOTIDE SEQUENCE [LARGE SCALE GENOMIC DNA]</scope>
    <source>
        <strain evidence="2">CGMCC 4.7349</strain>
    </source>
</reference>
<gene>
    <name evidence="1" type="ORF">GCM10012286_43680</name>
</gene>
<comment type="caution">
    <text evidence="1">The sequence shown here is derived from an EMBL/GenBank/DDBJ whole genome shotgun (WGS) entry which is preliminary data.</text>
</comment>
<keyword evidence="2" id="KW-1185">Reference proteome</keyword>
<name>A0ABQ2M903_9ACTN</name>
<organism evidence="1 2">
    <name type="scientific">Streptomyces lasiicapitis</name>
    <dbReference type="NCBI Taxonomy" id="1923961"/>
    <lineage>
        <taxon>Bacteria</taxon>
        <taxon>Bacillati</taxon>
        <taxon>Actinomycetota</taxon>
        <taxon>Actinomycetes</taxon>
        <taxon>Kitasatosporales</taxon>
        <taxon>Streptomycetaceae</taxon>
        <taxon>Streptomyces</taxon>
    </lineage>
</organism>
<dbReference type="Proteomes" id="UP000656881">
    <property type="component" value="Unassembled WGS sequence"/>
</dbReference>
<evidence type="ECO:0000313" key="2">
    <source>
        <dbReference type="Proteomes" id="UP000656881"/>
    </source>
</evidence>
<dbReference type="Gene3D" id="3.60.10.10">
    <property type="entry name" value="Endonuclease/exonuclease/phosphatase"/>
    <property type="match status" value="1"/>
</dbReference>
<dbReference type="InterPro" id="IPR036691">
    <property type="entry name" value="Endo/exonu/phosph_ase_sf"/>
</dbReference>
<sequence length="146" mass="15426">MSCSLPPPPDIVAVQEVNSTPICGENADESETEDFQSRALQGTEPPLNWEVTKCQTPFDEADHDLFFLNIGSGNATRNLVIAVKDTYDVPLDDDNVHVIGRATVGGGYTAPKPMLGIGLGGALSRLPATRAETAAHTCHDSNAAAH</sequence>
<accession>A0ABQ2M903</accession>
<evidence type="ECO:0000313" key="1">
    <source>
        <dbReference type="EMBL" id="GGO48322.1"/>
    </source>
</evidence>